<dbReference type="EMBL" id="BMAT01004904">
    <property type="protein sequence ID" value="GFR82662.1"/>
    <property type="molecule type" value="Genomic_DNA"/>
</dbReference>
<proteinExistence type="predicted"/>
<dbReference type="AlphaFoldDB" id="A0AAV4GAL8"/>
<dbReference type="Proteomes" id="UP000762676">
    <property type="component" value="Unassembled WGS sequence"/>
</dbReference>
<feature type="region of interest" description="Disordered" evidence="1">
    <location>
        <begin position="157"/>
        <end position="274"/>
    </location>
</feature>
<protein>
    <recommendedName>
        <fullName evidence="4">Ribosomal RNA-processing protein 14/surfeit locus protein 6 C-terminal domain-containing protein</fullName>
    </recommendedName>
</protein>
<keyword evidence="3" id="KW-1185">Reference proteome</keyword>
<evidence type="ECO:0000256" key="1">
    <source>
        <dbReference type="SAM" id="MobiDB-lite"/>
    </source>
</evidence>
<feature type="compositionally biased region" description="Basic residues" evidence="1">
    <location>
        <begin position="246"/>
        <end position="257"/>
    </location>
</feature>
<evidence type="ECO:0000313" key="2">
    <source>
        <dbReference type="EMBL" id="GFR82662.1"/>
    </source>
</evidence>
<feature type="compositionally biased region" description="Basic residues" evidence="1">
    <location>
        <begin position="180"/>
        <end position="190"/>
    </location>
</feature>
<name>A0AAV4GAL8_9GAST</name>
<reference evidence="2 3" key="1">
    <citation type="journal article" date="2021" name="Elife">
        <title>Chloroplast acquisition without the gene transfer in kleptoplastic sea slugs, Plakobranchus ocellatus.</title>
        <authorList>
            <person name="Maeda T."/>
            <person name="Takahashi S."/>
            <person name="Yoshida T."/>
            <person name="Shimamura S."/>
            <person name="Takaki Y."/>
            <person name="Nagai Y."/>
            <person name="Toyoda A."/>
            <person name="Suzuki Y."/>
            <person name="Arimoto A."/>
            <person name="Ishii H."/>
            <person name="Satoh N."/>
            <person name="Nishiyama T."/>
            <person name="Hasebe M."/>
            <person name="Maruyama T."/>
            <person name="Minagawa J."/>
            <person name="Obokata J."/>
            <person name="Shigenobu S."/>
        </authorList>
    </citation>
    <scope>NUCLEOTIDE SEQUENCE [LARGE SCALE GENOMIC DNA]</scope>
</reference>
<comment type="caution">
    <text evidence="2">The sequence shown here is derived from an EMBL/GenBank/DDBJ whole genome shotgun (WGS) entry which is preliminary data.</text>
</comment>
<gene>
    <name evidence="2" type="ORF">ElyMa_002368800</name>
</gene>
<evidence type="ECO:0000313" key="3">
    <source>
        <dbReference type="Proteomes" id="UP000762676"/>
    </source>
</evidence>
<feature type="compositionally biased region" description="Basic residues" evidence="1">
    <location>
        <begin position="101"/>
        <end position="111"/>
    </location>
</feature>
<feature type="compositionally biased region" description="Basic residues" evidence="1">
    <location>
        <begin position="228"/>
        <end position="237"/>
    </location>
</feature>
<accession>A0AAV4GAL8</accession>
<feature type="region of interest" description="Disordered" evidence="1">
    <location>
        <begin position="75"/>
        <end position="137"/>
    </location>
</feature>
<evidence type="ECO:0008006" key="4">
    <source>
        <dbReference type="Google" id="ProtNLM"/>
    </source>
</evidence>
<organism evidence="2 3">
    <name type="scientific">Elysia marginata</name>
    <dbReference type="NCBI Taxonomy" id="1093978"/>
    <lineage>
        <taxon>Eukaryota</taxon>
        <taxon>Metazoa</taxon>
        <taxon>Spiralia</taxon>
        <taxon>Lophotrochozoa</taxon>
        <taxon>Mollusca</taxon>
        <taxon>Gastropoda</taxon>
        <taxon>Heterobranchia</taxon>
        <taxon>Euthyneura</taxon>
        <taxon>Panpulmonata</taxon>
        <taxon>Sacoglossa</taxon>
        <taxon>Placobranchoidea</taxon>
        <taxon>Plakobranchidae</taxon>
        <taxon>Elysia</taxon>
    </lineage>
</organism>
<sequence>MLIPQMILFMGTVSRIRVLSKSIQEKAVKVYKEIFVLLGNIPQAPSKWIEPPLLPCIKDEEDATDLKYDTGKRVKDDEETGHLLKKRKIDNLEEPQEGKSKKMNKKLQRKRLVQEKGLQKAPSLSKKKKMKSVQDTNTKEMAEAISSQVPRLPKYDKLKNKTGKSKSLVPHNNEEQRLILKSKKGKKKRLKAVELGGKGGPNQFPTSIEQPLNPKSKEVSDCNDTQTIKKKKKKKHIKETQEIFRKEKHKKNKLKIKQKPDGLARGKNKLKISR</sequence>